<keyword evidence="6" id="KW-0378">Hydrolase</keyword>
<reference evidence="9" key="1">
    <citation type="submission" date="2019-11" db="EMBL/GenBank/DDBJ databases">
        <authorList>
            <person name="Liu Y."/>
            <person name="Hou J."/>
            <person name="Li T.-Q."/>
            <person name="Guan C.-H."/>
            <person name="Wu X."/>
            <person name="Wu H.-Z."/>
            <person name="Ling F."/>
            <person name="Zhang R."/>
            <person name="Shi X.-G."/>
            <person name="Ren J.-P."/>
            <person name="Chen E.-F."/>
            <person name="Sun J.-M."/>
        </authorList>
    </citation>
    <scope>NUCLEOTIDE SEQUENCE</scope>
    <source>
        <strain evidence="9">Adult_tree_wgs_1</strain>
        <tissue evidence="9">Leaves</tissue>
    </source>
</reference>
<evidence type="ECO:0000256" key="3">
    <source>
        <dbReference type="ARBA" id="ARBA00006958"/>
    </source>
</evidence>
<evidence type="ECO:0000313" key="10">
    <source>
        <dbReference type="Proteomes" id="UP000626092"/>
    </source>
</evidence>
<evidence type="ECO:0000256" key="4">
    <source>
        <dbReference type="ARBA" id="ARBA00022722"/>
    </source>
</evidence>
<dbReference type="EMBL" id="WJXA01000005">
    <property type="protein sequence ID" value="KAF7142958.1"/>
    <property type="molecule type" value="Genomic_DNA"/>
</dbReference>
<dbReference type="InterPro" id="IPR045249">
    <property type="entry name" value="HARBI1-like"/>
</dbReference>
<feature type="domain" description="DDE Tnp4" evidence="8">
    <location>
        <begin position="323"/>
        <end position="416"/>
    </location>
</feature>
<name>A0A834H7L1_RHOSS</name>
<comment type="cofactor">
    <cofactor evidence="1">
        <name>a divalent metal cation</name>
        <dbReference type="ChEBI" id="CHEBI:60240"/>
    </cofactor>
</comment>
<evidence type="ECO:0000256" key="7">
    <source>
        <dbReference type="ARBA" id="ARBA00023242"/>
    </source>
</evidence>
<dbReference type="AlphaFoldDB" id="A0A834H7L1"/>
<comment type="subcellular location">
    <subcellularLocation>
        <location evidence="2">Nucleus</location>
    </subcellularLocation>
</comment>
<dbReference type="GO" id="GO:0046872">
    <property type="term" value="F:metal ion binding"/>
    <property type="evidence" value="ECO:0007669"/>
    <property type="project" value="UniProtKB-KW"/>
</dbReference>
<organism evidence="9 10">
    <name type="scientific">Rhododendron simsii</name>
    <name type="common">Sims's rhododendron</name>
    <dbReference type="NCBI Taxonomy" id="118357"/>
    <lineage>
        <taxon>Eukaryota</taxon>
        <taxon>Viridiplantae</taxon>
        <taxon>Streptophyta</taxon>
        <taxon>Embryophyta</taxon>
        <taxon>Tracheophyta</taxon>
        <taxon>Spermatophyta</taxon>
        <taxon>Magnoliopsida</taxon>
        <taxon>eudicotyledons</taxon>
        <taxon>Gunneridae</taxon>
        <taxon>Pentapetalae</taxon>
        <taxon>asterids</taxon>
        <taxon>Ericales</taxon>
        <taxon>Ericaceae</taxon>
        <taxon>Ericoideae</taxon>
        <taxon>Rhodoreae</taxon>
        <taxon>Rhododendron</taxon>
    </lineage>
</organism>
<protein>
    <recommendedName>
        <fullName evidence="8">DDE Tnp4 domain-containing protein</fullName>
    </recommendedName>
</protein>
<evidence type="ECO:0000259" key="8">
    <source>
        <dbReference type="Pfam" id="PF13359"/>
    </source>
</evidence>
<keyword evidence="5" id="KW-0479">Metal-binding</keyword>
<evidence type="ECO:0000256" key="5">
    <source>
        <dbReference type="ARBA" id="ARBA00022723"/>
    </source>
</evidence>
<accession>A0A834H7L1</accession>
<dbReference type="OrthoDB" id="6581217at2759"/>
<comment type="caution">
    <text evidence="9">The sequence shown here is derived from an EMBL/GenBank/DDBJ whole genome shotgun (WGS) entry which is preliminary data.</text>
</comment>
<evidence type="ECO:0000256" key="1">
    <source>
        <dbReference type="ARBA" id="ARBA00001968"/>
    </source>
</evidence>
<dbReference type="PANTHER" id="PTHR22930:SF221">
    <property type="entry name" value="NUCLEASE HARBI1"/>
    <property type="match status" value="1"/>
</dbReference>
<dbReference type="GO" id="GO:0016787">
    <property type="term" value="F:hydrolase activity"/>
    <property type="evidence" value="ECO:0007669"/>
    <property type="project" value="UniProtKB-KW"/>
</dbReference>
<dbReference type="InterPro" id="IPR027806">
    <property type="entry name" value="HARBI1_dom"/>
</dbReference>
<keyword evidence="10" id="KW-1185">Reference proteome</keyword>
<dbReference type="Proteomes" id="UP000626092">
    <property type="component" value="Unassembled WGS sequence"/>
</dbReference>
<evidence type="ECO:0000256" key="2">
    <source>
        <dbReference type="ARBA" id="ARBA00004123"/>
    </source>
</evidence>
<keyword evidence="7" id="KW-0539">Nucleus</keyword>
<dbReference type="GO" id="GO:0004518">
    <property type="term" value="F:nuclease activity"/>
    <property type="evidence" value="ECO:0007669"/>
    <property type="project" value="UniProtKB-KW"/>
</dbReference>
<comment type="similarity">
    <text evidence="3">Belongs to the HARBI1 family.</text>
</comment>
<evidence type="ECO:0000256" key="6">
    <source>
        <dbReference type="ARBA" id="ARBA00022801"/>
    </source>
</evidence>
<dbReference type="Pfam" id="PF13359">
    <property type="entry name" value="DDE_Tnp_4"/>
    <property type="match status" value="1"/>
</dbReference>
<gene>
    <name evidence="9" type="ORF">RHSIM_Rhsim05G0142000</name>
</gene>
<dbReference type="PANTHER" id="PTHR22930">
    <property type="match status" value="1"/>
</dbReference>
<evidence type="ECO:0000313" key="9">
    <source>
        <dbReference type="EMBL" id="KAF7142958.1"/>
    </source>
</evidence>
<dbReference type="GO" id="GO:0005634">
    <property type="term" value="C:nucleus"/>
    <property type="evidence" value="ECO:0007669"/>
    <property type="project" value="UniProtKB-SubCell"/>
</dbReference>
<keyword evidence="4" id="KW-0540">Nuclease</keyword>
<proteinExistence type="inferred from homology"/>
<sequence length="518" mass="58950">MQRAFEEVTATGSLQCTLGAEGELGMGADGRRALAIDNDDLTDTDGEGNIVGIENGEEIGSEYTSSEHGRGTPFCSQQGTSNPLFPQYGVMANLRWGNYGTPKDIGRGTFDFGNFTNLLETGVYPENDPIFNCGNGGNDLPNFNYPIVHQQSNELYQNGEGFGNMPWVNRFAITGQGNGTEAQAGYDNWEWMNNNNGNVGSSTNVFGDDADSEYSIPTDEFYAKFAEDELLVDLLTIALLHAIQILRMPQRLPFHTSSLSCKTYLHELMTSSDERHVHKILTCMRRGFTADKFKPTRRQDETHEYLDRRDIYKPFKGNCIGAIDGTHVMTRCKKKEDEKRFFSRKGYATQNIMAVCDFDLTFVFASVGWEGTYHDYSIFKRCVLNQRYRFPQPEPGKYYLVDAGYPNRPGFLALYKRLGFLALVPWYEMPTQVDLVLESMAIHNYVRRDREPDNFFASISSAYEYAFEDLPDEDPELEDRLDDRDDIVDEDNVPEMNDVRNNIRRALRRLRSRGNRVA</sequence>